<sequence>MRDSCPRDDNSRDYGFFRGNAKAILHQVQCLLLPLLQQLLGIAPPSKPERTCPCCQHSMHCIGISRPR</sequence>
<dbReference type="Proteomes" id="UP001201273">
    <property type="component" value="Unassembled WGS sequence"/>
</dbReference>
<comment type="caution">
    <text evidence="1">The sequence shown here is derived from an EMBL/GenBank/DDBJ whole genome shotgun (WGS) entry which is preliminary data.</text>
</comment>
<keyword evidence="2" id="KW-1185">Reference proteome</keyword>
<name>A0ABS8WG38_9GAMM</name>
<organism evidence="1 2">
    <name type="scientific">Motilimonas cestriensis</name>
    <dbReference type="NCBI Taxonomy" id="2742685"/>
    <lineage>
        <taxon>Bacteria</taxon>
        <taxon>Pseudomonadati</taxon>
        <taxon>Pseudomonadota</taxon>
        <taxon>Gammaproteobacteria</taxon>
        <taxon>Alteromonadales</taxon>
        <taxon>Alteromonadales genera incertae sedis</taxon>
        <taxon>Motilimonas</taxon>
    </lineage>
</organism>
<dbReference type="EMBL" id="JAIMJA010000054">
    <property type="protein sequence ID" value="MCE2597415.1"/>
    <property type="molecule type" value="Genomic_DNA"/>
</dbReference>
<accession>A0ABS8WG38</accession>
<reference evidence="1 2" key="1">
    <citation type="journal article" date="2022" name="Environ. Microbiol. Rep.">
        <title>Eco-phylogenetic analyses reveal divergent evolution of vitamin B12 metabolism in the marine bacterial family 'Psychromonadaceae'.</title>
        <authorList>
            <person name="Jin X."/>
            <person name="Yang Y."/>
            <person name="Cao H."/>
            <person name="Gao B."/>
            <person name="Zhao Z."/>
        </authorList>
    </citation>
    <scope>NUCLEOTIDE SEQUENCE [LARGE SCALE GENOMIC DNA]</scope>
    <source>
        <strain evidence="1 2">MKS20</strain>
    </source>
</reference>
<gene>
    <name evidence="1" type="ORF">K6Y31_21845</name>
</gene>
<evidence type="ECO:0008006" key="3">
    <source>
        <dbReference type="Google" id="ProtNLM"/>
    </source>
</evidence>
<proteinExistence type="predicted"/>
<evidence type="ECO:0000313" key="2">
    <source>
        <dbReference type="Proteomes" id="UP001201273"/>
    </source>
</evidence>
<protein>
    <recommendedName>
        <fullName evidence="3">Transposase</fullName>
    </recommendedName>
</protein>
<evidence type="ECO:0000313" key="1">
    <source>
        <dbReference type="EMBL" id="MCE2597415.1"/>
    </source>
</evidence>